<dbReference type="PANTHER" id="PTHR11786:SF0">
    <property type="entry name" value="ARYLAMINE N-ACETYLTRANSFERASE 4-RELATED"/>
    <property type="match status" value="1"/>
</dbReference>
<dbReference type="RefSeq" id="WP_407986886.1">
    <property type="nucleotide sequence ID" value="NZ_AP035881.2"/>
</dbReference>
<evidence type="ECO:0000256" key="1">
    <source>
        <dbReference type="ARBA" id="ARBA00006547"/>
    </source>
</evidence>
<dbReference type="PRINTS" id="PR01543">
    <property type="entry name" value="ANATRNSFRASE"/>
</dbReference>
<evidence type="ECO:0000313" key="3">
    <source>
        <dbReference type="EMBL" id="BFP44286.1"/>
    </source>
</evidence>
<accession>A0AB33JM06</accession>
<comment type="similarity">
    <text evidence="1 2">Belongs to the arylamine N-acetyltransferase family.</text>
</comment>
<dbReference type="SUPFAM" id="SSF54001">
    <property type="entry name" value="Cysteine proteinases"/>
    <property type="match status" value="1"/>
</dbReference>
<dbReference type="InterPro" id="IPR038765">
    <property type="entry name" value="Papain-like_cys_pep_sf"/>
</dbReference>
<name>A0AB33JM06_9ACTN</name>
<dbReference type="EMBL" id="AP035881">
    <property type="protein sequence ID" value="BFP44286.1"/>
    <property type="molecule type" value="Genomic_DNA"/>
</dbReference>
<dbReference type="Gene3D" id="2.40.128.150">
    <property type="entry name" value="Cysteine proteinases"/>
    <property type="match status" value="1"/>
</dbReference>
<dbReference type="InterPro" id="IPR001447">
    <property type="entry name" value="Arylamine_N-AcTrfase"/>
</dbReference>
<dbReference type="Gene3D" id="3.30.2140.10">
    <property type="entry name" value="Arylamine N-acetyltransferase"/>
    <property type="match status" value="1"/>
</dbReference>
<organism evidence="3">
    <name type="scientific">Kitasatospora sp. CMC57</name>
    <dbReference type="NCBI Taxonomy" id="3231513"/>
    <lineage>
        <taxon>Bacteria</taxon>
        <taxon>Bacillati</taxon>
        <taxon>Actinomycetota</taxon>
        <taxon>Actinomycetes</taxon>
        <taxon>Kitasatosporales</taxon>
        <taxon>Streptomycetaceae</taxon>
        <taxon>Kitasatospora</taxon>
    </lineage>
</organism>
<sequence>MVGVDHSLTPSALTDAQVDAYLARIGLPRPARPDLAALAALQRAHLGAVPFENLSVRLDEPIVLEPGALVEKITDRHRGGFCYELNGAFAELLRALGYRVSLLSARVFGPTRPGPPFDHMALRVELDGEGTWLADVGFGRFSELPLRLDGRGEQTDPAGVFTIVSHGEELDIRQDGAPQYRLDQRPYELADFVPTCWWQATSPDSYFRRAATCSRLTEDGRITVSGTHLIRTAPDGSRTEQELDETATLAAYRTHFGIELDRLP</sequence>
<gene>
    <name evidence="3" type="ORF">KCMC57_06540</name>
</gene>
<proteinExistence type="inferred from homology"/>
<dbReference type="Pfam" id="PF00797">
    <property type="entry name" value="Acetyltransf_2"/>
    <property type="match status" value="1"/>
</dbReference>
<dbReference type="AlphaFoldDB" id="A0AB33JM06"/>
<evidence type="ECO:0000256" key="2">
    <source>
        <dbReference type="RuleBase" id="RU003452"/>
    </source>
</evidence>
<reference evidence="3" key="1">
    <citation type="submission" date="2024-07" db="EMBL/GenBank/DDBJ databases">
        <title>Complete genome sequences of cellulolytic bacteria, Kitasatospora sp. CMC57 and Streptomyces sp. CMC78, isolated from Japanese agricultural soil.</title>
        <authorList>
            <person name="Hashimoto T."/>
            <person name="Ito M."/>
            <person name="Iwamoto M."/>
            <person name="Fukahori D."/>
            <person name="Shoda T."/>
            <person name="Sakoda M."/>
            <person name="Morohoshi T."/>
            <person name="Mitsuboshi M."/>
            <person name="Nishizawa T."/>
        </authorList>
    </citation>
    <scope>NUCLEOTIDE SEQUENCE</scope>
    <source>
        <strain evidence="3">CMC57</strain>
    </source>
</reference>
<dbReference type="PANTHER" id="PTHR11786">
    <property type="entry name" value="N-HYDROXYARYLAMINE O-ACETYLTRANSFERASE"/>
    <property type="match status" value="1"/>
</dbReference>
<protein>
    <submittedName>
        <fullName evidence="3">Arylamine N-acetyltransferase</fullName>
    </submittedName>
</protein>
<dbReference type="GO" id="GO:0016407">
    <property type="term" value="F:acetyltransferase activity"/>
    <property type="evidence" value="ECO:0007669"/>
    <property type="project" value="InterPro"/>
</dbReference>